<comment type="caution">
    <text evidence="2">The sequence shown here is derived from an EMBL/GenBank/DDBJ whole genome shotgun (WGS) entry which is preliminary data.</text>
</comment>
<evidence type="ECO:0000313" key="3">
    <source>
        <dbReference type="Proteomes" id="UP000824120"/>
    </source>
</evidence>
<name>A0A9J5Y4M6_SOLCO</name>
<proteinExistence type="predicted"/>
<dbReference type="AlphaFoldDB" id="A0A9J5Y4M6"/>
<keyword evidence="3" id="KW-1185">Reference proteome</keyword>
<dbReference type="Proteomes" id="UP000824120">
    <property type="component" value="Chromosome 7"/>
</dbReference>
<sequence>MARMRSNTGRLRPSCGSPAKGRVRDRDRTQVLEPEREVEHVQHQLGGMGPAQPPPGFMAILVLQNTLAKILSLMEGINLACTIPSTLVGPQVRDKAQSSADARAQYV</sequence>
<protein>
    <submittedName>
        <fullName evidence="2">Uncharacterized protein</fullName>
    </submittedName>
</protein>
<feature type="region of interest" description="Disordered" evidence="1">
    <location>
        <begin position="1"/>
        <end position="30"/>
    </location>
</feature>
<dbReference type="EMBL" id="JACXVP010000007">
    <property type="protein sequence ID" value="KAG5595619.1"/>
    <property type="molecule type" value="Genomic_DNA"/>
</dbReference>
<evidence type="ECO:0000256" key="1">
    <source>
        <dbReference type="SAM" id="MobiDB-lite"/>
    </source>
</evidence>
<reference evidence="2 3" key="1">
    <citation type="submission" date="2020-09" db="EMBL/GenBank/DDBJ databases">
        <title>De no assembly of potato wild relative species, Solanum commersonii.</title>
        <authorList>
            <person name="Cho K."/>
        </authorList>
    </citation>
    <scope>NUCLEOTIDE SEQUENCE [LARGE SCALE GENOMIC DNA]</scope>
    <source>
        <strain evidence="2">LZ3.2</strain>
        <tissue evidence="2">Leaf</tissue>
    </source>
</reference>
<evidence type="ECO:0000313" key="2">
    <source>
        <dbReference type="EMBL" id="KAG5595619.1"/>
    </source>
</evidence>
<accession>A0A9J5Y4M6</accession>
<gene>
    <name evidence="2" type="ORF">H5410_036851</name>
</gene>
<dbReference type="OrthoDB" id="1324182at2759"/>
<organism evidence="2 3">
    <name type="scientific">Solanum commersonii</name>
    <name type="common">Commerson's wild potato</name>
    <name type="synonym">Commerson's nightshade</name>
    <dbReference type="NCBI Taxonomy" id="4109"/>
    <lineage>
        <taxon>Eukaryota</taxon>
        <taxon>Viridiplantae</taxon>
        <taxon>Streptophyta</taxon>
        <taxon>Embryophyta</taxon>
        <taxon>Tracheophyta</taxon>
        <taxon>Spermatophyta</taxon>
        <taxon>Magnoliopsida</taxon>
        <taxon>eudicotyledons</taxon>
        <taxon>Gunneridae</taxon>
        <taxon>Pentapetalae</taxon>
        <taxon>asterids</taxon>
        <taxon>lamiids</taxon>
        <taxon>Solanales</taxon>
        <taxon>Solanaceae</taxon>
        <taxon>Solanoideae</taxon>
        <taxon>Solaneae</taxon>
        <taxon>Solanum</taxon>
    </lineage>
</organism>